<protein>
    <recommendedName>
        <fullName evidence="3">beta-N-acetylhexosaminidase</fullName>
        <ecNumber evidence="3">3.2.1.52</ecNumber>
    </recommendedName>
    <alternativeName>
        <fullName evidence="6">Beta-N-acetylhexosaminidase</fullName>
    </alternativeName>
    <alternativeName>
        <fullName evidence="7">N-acetyl-beta-glucosaminidase</fullName>
    </alternativeName>
</protein>
<evidence type="ECO:0000256" key="5">
    <source>
        <dbReference type="ARBA" id="ARBA00023295"/>
    </source>
</evidence>
<dbReference type="InterPro" id="IPR015882">
    <property type="entry name" value="HEX_bac_N"/>
</dbReference>
<gene>
    <name evidence="12" type="ORF">ACFO5W_04150</name>
</gene>
<evidence type="ECO:0000256" key="4">
    <source>
        <dbReference type="ARBA" id="ARBA00022801"/>
    </source>
</evidence>
<dbReference type="PANTHER" id="PTHR22600:SF57">
    <property type="entry name" value="BETA-N-ACETYLHEXOSAMINIDASE"/>
    <property type="match status" value="1"/>
</dbReference>
<dbReference type="InterPro" id="IPR059177">
    <property type="entry name" value="GH29D-like_dom"/>
</dbReference>
<dbReference type="PANTHER" id="PTHR22600">
    <property type="entry name" value="BETA-HEXOSAMINIDASE"/>
    <property type="match status" value="1"/>
</dbReference>
<dbReference type="SUPFAM" id="SSF55545">
    <property type="entry name" value="beta-N-acetylhexosaminidase-like domain"/>
    <property type="match status" value="1"/>
</dbReference>
<evidence type="ECO:0000256" key="2">
    <source>
        <dbReference type="ARBA" id="ARBA00006285"/>
    </source>
</evidence>
<dbReference type="InterPro" id="IPR017853">
    <property type="entry name" value="GH"/>
</dbReference>
<evidence type="ECO:0000256" key="7">
    <source>
        <dbReference type="ARBA" id="ARBA00033000"/>
    </source>
</evidence>
<dbReference type="EC" id="3.2.1.52" evidence="3"/>
<evidence type="ECO:0000313" key="13">
    <source>
        <dbReference type="Proteomes" id="UP001595961"/>
    </source>
</evidence>
<keyword evidence="4" id="KW-0378">Hydrolase</keyword>
<proteinExistence type="inferred from homology"/>
<dbReference type="InterPro" id="IPR015883">
    <property type="entry name" value="Glyco_hydro_20_cat"/>
</dbReference>
<dbReference type="SUPFAM" id="SSF51445">
    <property type="entry name" value="(Trans)glycosidases"/>
    <property type="match status" value="1"/>
</dbReference>
<dbReference type="RefSeq" id="WP_266150540.1">
    <property type="nucleotide sequence ID" value="NZ_CP064028.1"/>
</dbReference>
<keyword evidence="8" id="KW-0732">Signal</keyword>
<feature type="domain" description="GH29D-like beta-sandwich" evidence="11">
    <location>
        <begin position="548"/>
        <end position="601"/>
    </location>
</feature>
<evidence type="ECO:0000256" key="8">
    <source>
        <dbReference type="SAM" id="SignalP"/>
    </source>
</evidence>
<feature type="domain" description="Glycoside hydrolase family 20 catalytic" evidence="9">
    <location>
        <begin position="161"/>
        <end position="500"/>
    </location>
</feature>
<keyword evidence="5" id="KW-0326">Glycosidase</keyword>
<dbReference type="InterPro" id="IPR029018">
    <property type="entry name" value="Hex-like_dom2"/>
</dbReference>
<evidence type="ECO:0000256" key="3">
    <source>
        <dbReference type="ARBA" id="ARBA00012663"/>
    </source>
</evidence>
<comment type="catalytic activity">
    <reaction evidence="1">
        <text>Hydrolysis of terminal non-reducing N-acetyl-D-hexosamine residues in N-acetyl-beta-D-hexosaminides.</text>
        <dbReference type="EC" id="3.2.1.52"/>
    </reaction>
</comment>
<dbReference type="Pfam" id="PF00728">
    <property type="entry name" value="Glyco_hydro_20"/>
    <property type="match status" value="1"/>
</dbReference>
<evidence type="ECO:0000256" key="1">
    <source>
        <dbReference type="ARBA" id="ARBA00001231"/>
    </source>
</evidence>
<dbReference type="Pfam" id="PF13290">
    <property type="entry name" value="CHB_HEX_C_1"/>
    <property type="match status" value="1"/>
</dbReference>
<reference evidence="13" key="1">
    <citation type="journal article" date="2019" name="Int. J. Syst. Evol. Microbiol.">
        <title>The Global Catalogue of Microorganisms (GCM) 10K type strain sequencing project: providing services to taxonomists for standard genome sequencing and annotation.</title>
        <authorList>
            <consortium name="The Broad Institute Genomics Platform"/>
            <consortium name="The Broad Institute Genome Sequencing Center for Infectious Disease"/>
            <person name="Wu L."/>
            <person name="Ma J."/>
        </authorList>
    </citation>
    <scope>NUCLEOTIDE SEQUENCE [LARGE SCALE GENOMIC DNA]</scope>
    <source>
        <strain evidence="13">CCM 4481</strain>
    </source>
</reference>
<dbReference type="Gene3D" id="3.20.20.80">
    <property type="entry name" value="Glycosidases"/>
    <property type="match status" value="1"/>
</dbReference>
<evidence type="ECO:0000259" key="11">
    <source>
        <dbReference type="Pfam" id="PF13290"/>
    </source>
</evidence>
<comment type="caution">
    <text evidence="12">The sequence shown here is derived from an EMBL/GenBank/DDBJ whole genome shotgun (WGS) entry which is preliminary data.</text>
</comment>
<dbReference type="InterPro" id="IPR025705">
    <property type="entry name" value="Beta_hexosaminidase_sua/sub"/>
</dbReference>
<evidence type="ECO:0000259" key="9">
    <source>
        <dbReference type="Pfam" id="PF00728"/>
    </source>
</evidence>
<feature type="chain" id="PRO_5047185452" description="beta-N-acetylhexosaminidase" evidence="8">
    <location>
        <begin position="22"/>
        <end position="773"/>
    </location>
</feature>
<dbReference type="CDD" id="cd04084">
    <property type="entry name" value="CBM6_xylanase-like"/>
    <property type="match status" value="1"/>
</dbReference>
<dbReference type="Proteomes" id="UP001595961">
    <property type="component" value="Unassembled WGS sequence"/>
</dbReference>
<evidence type="ECO:0000256" key="6">
    <source>
        <dbReference type="ARBA" id="ARBA00030512"/>
    </source>
</evidence>
<dbReference type="EMBL" id="JBHSGA010000008">
    <property type="protein sequence ID" value="MFC4525820.1"/>
    <property type="molecule type" value="Genomic_DNA"/>
</dbReference>
<comment type="similarity">
    <text evidence="2">Belongs to the glycosyl hydrolase 20 family.</text>
</comment>
<accession>A0ABV9BZ09</accession>
<sequence length="773" mass="83914">MTATRQLLCLALYGLAALAHGAEGSRASVDVIPLPAQVTHAGEPFSVSAQTAIVVEAGDAGARRTADYLAALTARTRNLSLPVKTGPVAGPAIVLRRDPQAPVANAEGYTLDVTPQGIRVVAREEAGLFYGAMTLWQLLTPAHGTGDVKIGAVHIRDEPRFAWRGLMLDSARHFQAPDEVRTIIDQMAQHKLNVLHWHLTDDQGWRIEIKRYPELTGIGAWRTPPDAGEGGEPQRYGGYYTQDDIRAIVAYAAERHITVVPEIDMPGHAQAAVAAYPEIGVTGRRPPVSPDWGVHPYLYNVDDATLHFLQNVLDEVMALFPSTYIHVGGDEAVKDQWKASPAVQARMRALKLKNENALQSWFIGQMGQYLAAHGRRLIGWDEILEGGLPASATVMSWRGIQGAIDAAKQGHDVVLSPAPQLYLDQMQSDRADETTGRLPAMSLESYYAFDAVPKALDARQARHVLGMQANMWTEHMPTLRHIEHAVFPRMDALAEAAWTPAEARDWHGFLDRLPAQLARYREQDIGYADSAFAASIEVDRNAAISSGHAAVSLSNQSKYGSLHYTTDGTAPGANSPLYVERFVVKLPTTVKAVALADDGTPLAAVRERLLDVPALRSRSTGELDNCPGSDFRLRVQPTPDATTLSPTYLINVFDNCRLYRAAKLDGIAAISVDIARLPRNYQLAHDAKLVVSHKATTSQGELVVRLDSCKGRTLATLPLPKEGPQNFTLQGPLAAQPGVHDLCLVFTSPISGPLFGIGKVSLLPVDVAVRPTP</sequence>
<feature type="domain" description="Beta-hexosaminidase bacterial type N-terminal" evidence="10">
    <location>
        <begin position="30"/>
        <end position="157"/>
    </location>
</feature>
<dbReference type="PRINTS" id="PR00738">
    <property type="entry name" value="GLHYDRLASE20"/>
</dbReference>
<dbReference type="Gene3D" id="3.30.379.10">
    <property type="entry name" value="Chitobiase/beta-hexosaminidase domain 2-like"/>
    <property type="match status" value="1"/>
</dbReference>
<dbReference type="CDD" id="cd06563">
    <property type="entry name" value="GH20_chitobiase-like"/>
    <property type="match status" value="1"/>
</dbReference>
<dbReference type="Gene3D" id="2.60.120.260">
    <property type="entry name" value="Galactose-binding domain-like"/>
    <property type="match status" value="1"/>
</dbReference>
<name>A0ABV9BZ09_9GAMM</name>
<evidence type="ECO:0000313" key="12">
    <source>
        <dbReference type="EMBL" id="MFC4525820.1"/>
    </source>
</evidence>
<evidence type="ECO:0000259" key="10">
    <source>
        <dbReference type="Pfam" id="PF02838"/>
    </source>
</evidence>
<organism evidence="12 13">
    <name type="scientific">Dyella halodurans</name>
    <dbReference type="NCBI Taxonomy" id="1920171"/>
    <lineage>
        <taxon>Bacteria</taxon>
        <taxon>Pseudomonadati</taxon>
        <taxon>Pseudomonadota</taxon>
        <taxon>Gammaproteobacteria</taxon>
        <taxon>Lysobacterales</taxon>
        <taxon>Rhodanobacteraceae</taxon>
        <taxon>Dyella</taxon>
    </lineage>
</organism>
<feature type="signal peptide" evidence="8">
    <location>
        <begin position="1"/>
        <end position="21"/>
    </location>
</feature>
<keyword evidence="13" id="KW-1185">Reference proteome</keyword>
<dbReference type="Pfam" id="PF02838">
    <property type="entry name" value="Glyco_hydro_20b"/>
    <property type="match status" value="1"/>
</dbReference>